<comment type="caution">
    <text evidence="2">The sequence shown here is derived from an EMBL/GenBank/DDBJ whole genome shotgun (WGS) entry which is preliminary data.</text>
</comment>
<dbReference type="Proteomes" id="UP000297475">
    <property type="component" value="Unassembled WGS sequence"/>
</dbReference>
<feature type="transmembrane region" description="Helical" evidence="1">
    <location>
        <begin position="12"/>
        <end position="30"/>
    </location>
</feature>
<gene>
    <name evidence="2" type="ORF">E4656_13695</name>
</gene>
<keyword evidence="1" id="KW-0472">Membrane</keyword>
<dbReference type="Gene3D" id="1.20.5.340">
    <property type="match status" value="1"/>
</dbReference>
<reference evidence="2 3" key="1">
    <citation type="submission" date="2019-04" db="EMBL/GenBank/DDBJ databases">
        <title>Natronospirillum operosus gen. nov., sp. nov., a haloalkaliphilic satellite isolated from decaying biomass of laboratory culture of cyanobacterium Geitlerinema sp. and proposal of Natronospirillaceae fam. nov. and Saccharospirillaceae fam. nov.</title>
        <authorList>
            <person name="Kevbrin V."/>
            <person name="Boltyanskaya Y."/>
            <person name="Koziaeva V."/>
            <person name="Grouzdev D.S."/>
            <person name="Park M."/>
            <person name="Cho J."/>
        </authorList>
    </citation>
    <scope>NUCLEOTIDE SEQUENCE [LARGE SCALE GENOMIC DNA]</scope>
    <source>
        <strain evidence="2 3">G-116</strain>
    </source>
</reference>
<organism evidence="2 3">
    <name type="scientific">Natronospirillum operosum</name>
    <dbReference type="NCBI Taxonomy" id="2759953"/>
    <lineage>
        <taxon>Bacteria</taxon>
        <taxon>Pseudomonadati</taxon>
        <taxon>Pseudomonadota</taxon>
        <taxon>Gammaproteobacteria</taxon>
        <taxon>Oceanospirillales</taxon>
        <taxon>Natronospirillaceae</taxon>
        <taxon>Natronospirillum</taxon>
    </lineage>
</organism>
<name>A0A4Z0W906_9GAMM</name>
<protein>
    <submittedName>
        <fullName evidence="2">DUF2730 family protein</fullName>
    </submittedName>
</protein>
<dbReference type="AlphaFoldDB" id="A0A4Z0W906"/>
<dbReference type="EMBL" id="SRMF01000005">
    <property type="protein sequence ID" value="TGG92518.1"/>
    <property type="molecule type" value="Genomic_DNA"/>
</dbReference>
<dbReference type="RefSeq" id="WP_135483851.1">
    <property type="nucleotide sequence ID" value="NZ_SRMF01000005.1"/>
</dbReference>
<dbReference type="OrthoDB" id="8685934at2"/>
<keyword evidence="1" id="KW-1133">Transmembrane helix</keyword>
<proteinExistence type="predicted"/>
<keyword evidence="3" id="KW-1185">Reference proteome</keyword>
<keyword evidence="1" id="KW-0812">Transmembrane</keyword>
<evidence type="ECO:0000313" key="3">
    <source>
        <dbReference type="Proteomes" id="UP000297475"/>
    </source>
</evidence>
<dbReference type="Pfam" id="PF10805">
    <property type="entry name" value="DUF2730"/>
    <property type="match status" value="1"/>
</dbReference>
<evidence type="ECO:0000256" key="1">
    <source>
        <dbReference type="SAM" id="Phobius"/>
    </source>
</evidence>
<sequence length="113" mass="12856">MDTVDANTARLIWDVTQTIIMAIIAIYVWWTTRTRATTSAIQKVDERVTEVQSHVDRVESAVSNRPGHDDLEKLRNEVSSTNRHLAQVSAELQATTQLLGRLHEYLLSEKGQR</sequence>
<dbReference type="InterPro" id="IPR020269">
    <property type="entry name" value="Phage_Mu_Releasin"/>
</dbReference>
<evidence type="ECO:0000313" key="2">
    <source>
        <dbReference type="EMBL" id="TGG92518.1"/>
    </source>
</evidence>
<accession>A0A4Z0W906</accession>